<name>A0A037ZI06_9RHOB</name>
<dbReference type="Proteomes" id="UP000026249">
    <property type="component" value="Unassembled WGS sequence"/>
</dbReference>
<comment type="caution">
    <text evidence="2">The sequence shown here is derived from an EMBL/GenBank/DDBJ whole genome shotgun (WGS) entry which is preliminary data.</text>
</comment>
<accession>A0A037ZI06</accession>
<evidence type="ECO:0000313" key="3">
    <source>
        <dbReference type="Proteomes" id="UP000026249"/>
    </source>
</evidence>
<dbReference type="OrthoDB" id="9771666at2"/>
<proteinExistence type="predicted"/>
<keyword evidence="3" id="KW-1185">Reference proteome</keyword>
<gene>
    <name evidence="2" type="ORF">ACMU_18430</name>
</gene>
<protein>
    <recommendedName>
        <fullName evidence="1">SnoaL-like domain-containing protein</fullName>
    </recommendedName>
</protein>
<evidence type="ECO:0000313" key="2">
    <source>
        <dbReference type="EMBL" id="KAJ54405.1"/>
    </source>
</evidence>
<dbReference type="SUPFAM" id="SSF54427">
    <property type="entry name" value="NTF2-like"/>
    <property type="match status" value="1"/>
</dbReference>
<organism evidence="2 3">
    <name type="scientific">Actibacterium mucosum KCTC 23349</name>
    <dbReference type="NCBI Taxonomy" id="1454373"/>
    <lineage>
        <taxon>Bacteria</taxon>
        <taxon>Pseudomonadati</taxon>
        <taxon>Pseudomonadota</taxon>
        <taxon>Alphaproteobacteria</taxon>
        <taxon>Rhodobacterales</taxon>
        <taxon>Roseobacteraceae</taxon>
        <taxon>Actibacterium</taxon>
    </lineage>
</organism>
<evidence type="ECO:0000259" key="1">
    <source>
        <dbReference type="Pfam" id="PF12680"/>
    </source>
</evidence>
<feature type="domain" description="SnoaL-like" evidence="1">
    <location>
        <begin position="14"/>
        <end position="110"/>
    </location>
</feature>
<dbReference type="AlphaFoldDB" id="A0A037ZI06"/>
<dbReference type="InterPro" id="IPR032710">
    <property type="entry name" value="NTF2-like_dom_sf"/>
</dbReference>
<reference evidence="2 3" key="1">
    <citation type="submission" date="2014-03" db="EMBL/GenBank/DDBJ databases">
        <title>Draft Genome Sequence of Actibacterium mucosum KCTC 23349, a Marine Alphaproteobacterium with Complex Ionic Requirements Isolated from Mediterranean Seawater at Malvarrosa Beach, Valencia, Spain.</title>
        <authorList>
            <person name="Arahal D.R."/>
            <person name="Shao Z."/>
            <person name="Lai Q."/>
            <person name="Pujalte M.J."/>
        </authorList>
    </citation>
    <scope>NUCLEOTIDE SEQUENCE [LARGE SCALE GENOMIC DNA]</scope>
    <source>
        <strain evidence="2 3">KCTC 23349</strain>
    </source>
</reference>
<dbReference type="STRING" id="1454373.ACMU_18430"/>
<sequence length="123" mass="13360">MTLPENATPRQVAESYWAAECTRDVDAILAHYHEDAAFTVAGTHLVGHDQIATFYASSGAQYPGLVLEITHEVSNGPEASLEWTAHLTDPAGKTVVLKGVNIIRVEGGKFRTVRAYFDPSAFD</sequence>
<dbReference type="Gene3D" id="3.10.450.50">
    <property type="match status" value="1"/>
</dbReference>
<dbReference type="RefSeq" id="WP_035261722.1">
    <property type="nucleotide sequence ID" value="NZ_JFKE01000008.1"/>
</dbReference>
<dbReference type="EMBL" id="JFKE01000008">
    <property type="protein sequence ID" value="KAJ54405.1"/>
    <property type="molecule type" value="Genomic_DNA"/>
</dbReference>
<dbReference type="InterPro" id="IPR037401">
    <property type="entry name" value="SnoaL-like"/>
</dbReference>
<dbReference type="Pfam" id="PF12680">
    <property type="entry name" value="SnoaL_2"/>
    <property type="match status" value="1"/>
</dbReference>